<dbReference type="InterPro" id="IPR023213">
    <property type="entry name" value="CAT-like_dom_sf"/>
</dbReference>
<gene>
    <name evidence="3" type="ORF">KCU98_g2744</name>
</gene>
<sequence>MKPATEYPFHITVSPLDYVPPRNYVRILFPLPLKNKVDPRVVFEDLHEALHKTFVQEPWVAGKVFRQSLNTPGRRPGQMELRYAPYIYDQPRPHNLTYQQLEADLTYEDFKAAGFPSGIFDEDSLLRAPRLSDVDVEGADIFLAQANFLPGGLLLGMTTSHAAIDASGMLNIQRMWAENFRELHERDAGGKVAPSLFKPIDSDRTIAERIWLRDSGSRSLSKPADPWLRGLVCLDSDYPGEDVTGEAQRLVYAAAQDEMNGVKSLAHQNPYGHPTPPRQPAVMLNRIYFLSATDLAALQKLCQADQPDGAAPISQSDAIMALFWRGVMRARYACAKSRGITLDEISVFECPVDVRDGFGADFPPNYLGNCFFLNNARMPLAELIAPATSLGKVAQAIRAGAAALDTSTIQDAYGLMRSAPDFSKAQGRFVERPESADCLLSNIIFFSMDSINFGERYFEDNGSPSTLRVLHGSYAPYVRLGHVLPKYASHGGCELSLNLFDDEMVFLDDDEEFARYFVPIDPPDES</sequence>
<organism evidence="3 4">
    <name type="scientific">Aureobasidium melanogenum</name>
    <name type="common">Aureobasidium pullulans var. melanogenum</name>
    <dbReference type="NCBI Taxonomy" id="46634"/>
    <lineage>
        <taxon>Eukaryota</taxon>
        <taxon>Fungi</taxon>
        <taxon>Dikarya</taxon>
        <taxon>Ascomycota</taxon>
        <taxon>Pezizomycotina</taxon>
        <taxon>Dothideomycetes</taxon>
        <taxon>Dothideomycetidae</taxon>
        <taxon>Dothideales</taxon>
        <taxon>Saccotheciaceae</taxon>
        <taxon>Aureobasidium</taxon>
    </lineage>
</organism>
<dbReference type="Proteomes" id="UP000729357">
    <property type="component" value="Unassembled WGS sequence"/>
</dbReference>
<feature type="domain" description="Trichothecene 3-O-acetyltransferase-like N-terminal" evidence="2">
    <location>
        <begin position="24"/>
        <end position="175"/>
    </location>
</feature>
<proteinExistence type="predicted"/>
<protein>
    <recommendedName>
        <fullName evidence="2">Trichothecene 3-O-acetyltransferase-like N-terminal domain-containing protein</fullName>
    </recommendedName>
</protein>
<reference evidence="3" key="1">
    <citation type="journal article" date="2021" name="J Fungi (Basel)">
        <title>Virulence traits and population genomics of the black yeast Aureobasidium melanogenum.</title>
        <authorList>
            <person name="Cernosa A."/>
            <person name="Sun X."/>
            <person name="Gostincar C."/>
            <person name="Fang C."/>
            <person name="Gunde-Cimerman N."/>
            <person name="Song Z."/>
        </authorList>
    </citation>
    <scope>NUCLEOTIDE SEQUENCE</scope>
    <source>
        <strain evidence="3">EXF-9298</strain>
    </source>
</reference>
<dbReference type="InterPro" id="IPR050317">
    <property type="entry name" value="Plant_Fungal_Acyltransferase"/>
</dbReference>
<name>A0A9P8G0Y8_AURME</name>
<evidence type="ECO:0000313" key="4">
    <source>
        <dbReference type="Proteomes" id="UP000729357"/>
    </source>
</evidence>
<evidence type="ECO:0000259" key="2">
    <source>
        <dbReference type="Pfam" id="PF22664"/>
    </source>
</evidence>
<feature type="non-terminal residue" evidence="3">
    <location>
        <position position="526"/>
    </location>
</feature>
<dbReference type="PANTHER" id="PTHR31642:SF310">
    <property type="entry name" value="FATTY ALCOHOL:CAFFEOYL-COA ACYLTRANSFERASE"/>
    <property type="match status" value="1"/>
</dbReference>
<keyword evidence="4" id="KW-1185">Reference proteome</keyword>
<dbReference type="Pfam" id="PF22664">
    <property type="entry name" value="TRI-like_N"/>
    <property type="match status" value="1"/>
</dbReference>
<evidence type="ECO:0000313" key="3">
    <source>
        <dbReference type="EMBL" id="KAG9988253.1"/>
    </source>
</evidence>
<dbReference type="GO" id="GO:0016747">
    <property type="term" value="F:acyltransferase activity, transferring groups other than amino-acyl groups"/>
    <property type="evidence" value="ECO:0007669"/>
    <property type="project" value="TreeGrafter"/>
</dbReference>
<dbReference type="AlphaFoldDB" id="A0A9P8G0Y8"/>
<dbReference type="EMBL" id="JAHFXS010000163">
    <property type="protein sequence ID" value="KAG9988253.1"/>
    <property type="molecule type" value="Genomic_DNA"/>
</dbReference>
<reference evidence="3" key="2">
    <citation type="submission" date="2021-08" db="EMBL/GenBank/DDBJ databases">
        <authorList>
            <person name="Gostincar C."/>
            <person name="Sun X."/>
            <person name="Song Z."/>
            <person name="Gunde-Cimerman N."/>
        </authorList>
    </citation>
    <scope>NUCLEOTIDE SEQUENCE</scope>
    <source>
        <strain evidence="3">EXF-9298</strain>
    </source>
</reference>
<dbReference type="Gene3D" id="3.30.559.10">
    <property type="entry name" value="Chloramphenicol acetyltransferase-like domain"/>
    <property type="match status" value="2"/>
</dbReference>
<dbReference type="InterPro" id="IPR054710">
    <property type="entry name" value="Tri101-like_N"/>
</dbReference>
<evidence type="ECO:0000256" key="1">
    <source>
        <dbReference type="ARBA" id="ARBA00022679"/>
    </source>
</evidence>
<accession>A0A9P8G0Y8</accession>
<keyword evidence="1" id="KW-0808">Transferase</keyword>
<comment type="caution">
    <text evidence="3">The sequence shown here is derived from an EMBL/GenBank/DDBJ whole genome shotgun (WGS) entry which is preliminary data.</text>
</comment>
<dbReference type="PANTHER" id="PTHR31642">
    <property type="entry name" value="TRICHOTHECENE 3-O-ACETYLTRANSFERASE"/>
    <property type="match status" value="1"/>
</dbReference>